<dbReference type="KEGG" id="zmp:Zymop_0137"/>
<evidence type="ECO:0000256" key="8">
    <source>
        <dbReference type="PIRNR" id="PIRNR003107"/>
    </source>
</evidence>
<sequence length="240" mass="26672">MKKASEIGHTVKAFDEDLGGLRALICEMGGLTETAITSTLDALIHHNKVMAANIVESDKEIDELEIEAERMAMRIISLRAPLADDLRDVLAAMKISGVLERMADYAKNIAKRVPILQNLQDRAAISPVPVLPVMGEMVSEMVRNVLNAYAARDPKKALQVAERDMEVDGLYNNLFRILLTYMMEDSSRISACIHLMFIAKNLERIGDHATNIAEMVYFAATGKQMPERTRGEDILVAEDN</sequence>
<evidence type="ECO:0000256" key="2">
    <source>
        <dbReference type="ARBA" id="ARBA00008107"/>
    </source>
</evidence>
<evidence type="ECO:0000256" key="9">
    <source>
        <dbReference type="SAM" id="Coils"/>
    </source>
</evidence>
<evidence type="ECO:0000256" key="7">
    <source>
        <dbReference type="ARBA" id="ARBA00056181"/>
    </source>
</evidence>
<dbReference type="eggNOG" id="COG0704">
    <property type="taxonomic scope" value="Bacteria"/>
</dbReference>
<dbReference type="InterPro" id="IPR026022">
    <property type="entry name" value="PhoU_dom"/>
</dbReference>
<dbReference type="HOGENOM" id="CLU_078518_2_1_5"/>
<comment type="similarity">
    <text evidence="2 8">Belongs to the PhoU family.</text>
</comment>
<dbReference type="GO" id="GO:0006817">
    <property type="term" value="P:phosphate ion transport"/>
    <property type="evidence" value="ECO:0007669"/>
    <property type="project" value="UniProtKB-KW"/>
</dbReference>
<feature type="domain" description="PhoU" evidence="10">
    <location>
        <begin position="25"/>
        <end position="113"/>
    </location>
</feature>
<feature type="coiled-coil region" evidence="9">
    <location>
        <begin position="47"/>
        <end position="74"/>
    </location>
</feature>
<dbReference type="PATRIC" id="fig|579138.3.peg.152"/>
<dbReference type="SUPFAM" id="SSF109755">
    <property type="entry name" value="PhoU-like"/>
    <property type="match status" value="1"/>
</dbReference>
<keyword evidence="4 8" id="KW-0813">Transport</keyword>
<dbReference type="Pfam" id="PF01895">
    <property type="entry name" value="PhoU"/>
    <property type="match status" value="2"/>
</dbReference>
<comment type="subunit">
    <text evidence="3 8">Homodimer.</text>
</comment>
<protein>
    <recommendedName>
        <fullName evidence="8">Phosphate-specific transport system accessory protein PhoU</fullName>
    </recommendedName>
</protein>
<evidence type="ECO:0000256" key="4">
    <source>
        <dbReference type="ARBA" id="ARBA00022448"/>
    </source>
</evidence>
<proteinExistence type="inferred from homology"/>
<dbReference type="InterPro" id="IPR028366">
    <property type="entry name" value="PhoU"/>
</dbReference>
<evidence type="ECO:0000256" key="6">
    <source>
        <dbReference type="ARBA" id="ARBA00022592"/>
    </source>
</evidence>
<name>F8ETN1_ZYMMT</name>
<evidence type="ECO:0000259" key="10">
    <source>
        <dbReference type="Pfam" id="PF01895"/>
    </source>
</evidence>
<dbReference type="GO" id="GO:0005737">
    <property type="term" value="C:cytoplasm"/>
    <property type="evidence" value="ECO:0007669"/>
    <property type="project" value="UniProtKB-SubCell"/>
</dbReference>
<evidence type="ECO:0000313" key="11">
    <source>
        <dbReference type="EMBL" id="AEI37041.1"/>
    </source>
</evidence>
<gene>
    <name evidence="11" type="ordered locus">Zymop_0137</name>
</gene>
<evidence type="ECO:0000256" key="5">
    <source>
        <dbReference type="ARBA" id="ARBA00022490"/>
    </source>
</evidence>
<dbReference type="STRING" id="579138.Zymop_0137"/>
<dbReference type="FunFam" id="1.20.58.220:FF:000004">
    <property type="entry name" value="Phosphate-specific transport system accessory protein PhoU"/>
    <property type="match status" value="1"/>
</dbReference>
<dbReference type="InterPro" id="IPR038078">
    <property type="entry name" value="PhoU-like_sf"/>
</dbReference>
<dbReference type="NCBIfam" id="TIGR02135">
    <property type="entry name" value="phoU_full"/>
    <property type="match status" value="1"/>
</dbReference>
<comment type="function">
    <text evidence="7 8">Plays a role in the regulation of phosphate uptake.</text>
</comment>
<dbReference type="PIRSF" id="PIRSF003107">
    <property type="entry name" value="PhoU"/>
    <property type="match status" value="1"/>
</dbReference>
<dbReference type="EMBL" id="CP002865">
    <property type="protein sequence ID" value="AEI37041.1"/>
    <property type="molecule type" value="Genomic_DNA"/>
</dbReference>
<keyword evidence="6 8" id="KW-0592">Phosphate transport</keyword>
<evidence type="ECO:0000256" key="3">
    <source>
        <dbReference type="ARBA" id="ARBA00011738"/>
    </source>
</evidence>
<dbReference type="GO" id="GO:0030643">
    <property type="term" value="P:intracellular phosphate ion homeostasis"/>
    <property type="evidence" value="ECO:0007669"/>
    <property type="project" value="InterPro"/>
</dbReference>
<dbReference type="GO" id="GO:0045936">
    <property type="term" value="P:negative regulation of phosphate metabolic process"/>
    <property type="evidence" value="ECO:0007669"/>
    <property type="project" value="InterPro"/>
</dbReference>
<dbReference type="Gene3D" id="1.20.58.220">
    <property type="entry name" value="Phosphate transport system protein phou homolog 2, domain 2"/>
    <property type="match status" value="1"/>
</dbReference>
<keyword evidence="9" id="KW-0175">Coiled coil</keyword>
<dbReference type="PANTHER" id="PTHR42930:SF3">
    <property type="entry name" value="PHOSPHATE-SPECIFIC TRANSPORT SYSTEM ACCESSORY PROTEIN PHOU"/>
    <property type="match status" value="1"/>
</dbReference>
<comment type="subcellular location">
    <subcellularLocation>
        <location evidence="1 8">Cytoplasm</location>
    </subcellularLocation>
</comment>
<dbReference type="RefSeq" id="WP_013933441.1">
    <property type="nucleotide sequence ID" value="NC_015709.1"/>
</dbReference>
<dbReference type="AlphaFoldDB" id="F8ETN1"/>
<dbReference type="Proteomes" id="UP000000491">
    <property type="component" value="Chromosome"/>
</dbReference>
<organism evidence="11 12">
    <name type="scientific">Zymomonas mobilis subsp. pomaceae (strain ATCC 29192 / DSM 22645 / JCM 10191 / CCUG 17912 / NBRC 13757 / NCIMB 11200 / NRRL B-4491 / Barker I)</name>
    <dbReference type="NCBI Taxonomy" id="579138"/>
    <lineage>
        <taxon>Bacteria</taxon>
        <taxon>Pseudomonadati</taxon>
        <taxon>Pseudomonadota</taxon>
        <taxon>Alphaproteobacteria</taxon>
        <taxon>Sphingomonadales</taxon>
        <taxon>Zymomonadaceae</taxon>
        <taxon>Zymomonas</taxon>
    </lineage>
</organism>
<reference evidence="11 12" key="1">
    <citation type="journal article" date="2011" name="J. Bacteriol.">
        <title>Genome sequence of the ethanol-producing Zymomonas mobilis subsp. pomaceae lectotype strain ATCC 29192.</title>
        <authorList>
            <person name="Kouvelis V.N."/>
            <person name="Davenport K.W."/>
            <person name="Brettin T.S."/>
            <person name="Bruce D."/>
            <person name="Detter C."/>
            <person name="Han C.S."/>
            <person name="Nolan M."/>
            <person name="Tapia R."/>
            <person name="Damoulaki A."/>
            <person name="Kyrpides N.C."/>
            <person name="Typas M.A."/>
            <person name="Pappas K.M."/>
        </authorList>
    </citation>
    <scope>NUCLEOTIDE SEQUENCE [LARGE SCALE GENOMIC DNA]</scope>
    <source>
        <strain evidence="12">ATCC 29192 / DSM 22645 / JCM 10191 / CCUG 17912 / NBRC 13757 / NCIMB 11200 / NRRL B-4491 / Barker I</strain>
    </source>
</reference>
<accession>F8ETN1</accession>
<feature type="domain" description="PhoU" evidence="10">
    <location>
        <begin position="134"/>
        <end position="216"/>
    </location>
</feature>
<keyword evidence="5 8" id="KW-0963">Cytoplasm</keyword>
<dbReference type="PANTHER" id="PTHR42930">
    <property type="entry name" value="PHOSPHATE-SPECIFIC TRANSPORT SYSTEM ACCESSORY PROTEIN PHOU"/>
    <property type="match status" value="1"/>
</dbReference>
<evidence type="ECO:0000256" key="1">
    <source>
        <dbReference type="ARBA" id="ARBA00004496"/>
    </source>
</evidence>
<evidence type="ECO:0000313" key="12">
    <source>
        <dbReference type="Proteomes" id="UP000000491"/>
    </source>
</evidence>